<proteinExistence type="predicted"/>
<dbReference type="AlphaFoldDB" id="A0A2G2V2W9"/>
<accession>A0A2G2V2W9</accession>
<gene>
    <name evidence="1" type="ORF">CQW23_33063</name>
</gene>
<dbReference type="OrthoDB" id="2020426at2759"/>
<protein>
    <submittedName>
        <fullName evidence="1">Uncharacterized protein</fullName>
    </submittedName>
</protein>
<evidence type="ECO:0000313" key="1">
    <source>
        <dbReference type="EMBL" id="PHT27332.1"/>
    </source>
</evidence>
<dbReference type="Proteomes" id="UP000224567">
    <property type="component" value="Unassembled WGS sequence"/>
</dbReference>
<comment type="caution">
    <text evidence="1">The sequence shown here is derived from an EMBL/GenBank/DDBJ whole genome shotgun (WGS) entry which is preliminary data.</text>
</comment>
<reference evidence="1 2" key="1">
    <citation type="journal article" date="2017" name="Genome Biol.">
        <title>New reference genome sequences of hot pepper reveal the massive evolution of plant disease-resistance genes by retroduplication.</title>
        <authorList>
            <person name="Kim S."/>
            <person name="Park J."/>
            <person name="Yeom S.I."/>
            <person name="Kim Y.M."/>
            <person name="Seo E."/>
            <person name="Kim K.T."/>
            <person name="Kim M.S."/>
            <person name="Lee J.M."/>
            <person name="Cheong K."/>
            <person name="Shin H.S."/>
            <person name="Kim S.B."/>
            <person name="Han K."/>
            <person name="Lee J."/>
            <person name="Park M."/>
            <person name="Lee H.A."/>
            <person name="Lee H.Y."/>
            <person name="Lee Y."/>
            <person name="Oh S."/>
            <person name="Lee J.H."/>
            <person name="Choi E."/>
            <person name="Choi E."/>
            <person name="Lee S.E."/>
            <person name="Jeon J."/>
            <person name="Kim H."/>
            <person name="Choi G."/>
            <person name="Song H."/>
            <person name="Lee J."/>
            <person name="Lee S.C."/>
            <person name="Kwon J.K."/>
            <person name="Lee H.Y."/>
            <person name="Koo N."/>
            <person name="Hong Y."/>
            <person name="Kim R.W."/>
            <person name="Kang W.H."/>
            <person name="Huh J.H."/>
            <person name="Kang B.C."/>
            <person name="Yang T.J."/>
            <person name="Lee Y.H."/>
            <person name="Bennetzen J.L."/>
            <person name="Choi D."/>
        </authorList>
    </citation>
    <scope>NUCLEOTIDE SEQUENCE [LARGE SCALE GENOMIC DNA]</scope>
    <source>
        <strain evidence="2">cv. PBC81</strain>
    </source>
</reference>
<organism evidence="1 2">
    <name type="scientific">Capsicum baccatum</name>
    <name type="common">Peruvian pepper</name>
    <dbReference type="NCBI Taxonomy" id="33114"/>
    <lineage>
        <taxon>Eukaryota</taxon>
        <taxon>Viridiplantae</taxon>
        <taxon>Streptophyta</taxon>
        <taxon>Embryophyta</taxon>
        <taxon>Tracheophyta</taxon>
        <taxon>Spermatophyta</taxon>
        <taxon>Magnoliopsida</taxon>
        <taxon>eudicotyledons</taxon>
        <taxon>Gunneridae</taxon>
        <taxon>Pentapetalae</taxon>
        <taxon>asterids</taxon>
        <taxon>lamiids</taxon>
        <taxon>Solanales</taxon>
        <taxon>Solanaceae</taxon>
        <taxon>Solanoideae</taxon>
        <taxon>Capsiceae</taxon>
        <taxon>Capsicum</taxon>
    </lineage>
</organism>
<evidence type="ECO:0000313" key="2">
    <source>
        <dbReference type="Proteomes" id="UP000224567"/>
    </source>
</evidence>
<dbReference type="EMBL" id="MLFT02000457">
    <property type="protein sequence ID" value="PHT27332.1"/>
    <property type="molecule type" value="Genomic_DNA"/>
</dbReference>
<dbReference type="STRING" id="33114.A0A2G2V2W9"/>
<reference evidence="2" key="2">
    <citation type="journal article" date="2017" name="J. Anim. Genet.">
        <title>Multiple reference genome sequences of hot pepper reveal the massive evolution of plant disease resistance genes by retroduplication.</title>
        <authorList>
            <person name="Kim S."/>
            <person name="Park J."/>
            <person name="Yeom S.-I."/>
            <person name="Kim Y.-M."/>
            <person name="Seo E."/>
            <person name="Kim K.-T."/>
            <person name="Kim M.-S."/>
            <person name="Lee J.M."/>
            <person name="Cheong K."/>
            <person name="Shin H.-S."/>
            <person name="Kim S.-B."/>
            <person name="Han K."/>
            <person name="Lee J."/>
            <person name="Park M."/>
            <person name="Lee H.-A."/>
            <person name="Lee H.-Y."/>
            <person name="Lee Y."/>
            <person name="Oh S."/>
            <person name="Lee J.H."/>
            <person name="Choi E."/>
            <person name="Choi E."/>
            <person name="Lee S.E."/>
            <person name="Jeon J."/>
            <person name="Kim H."/>
            <person name="Choi G."/>
            <person name="Song H."/>
            <person name="Lee J."/>
            <person name="Lee S.-C."/>
            <person name="Kwon J.-K."/>
            <person name="Lee H.-Y."/>
            <person name="Koo N."/>
            <person name="Hong Y."/>
            <person name="Kim R.W."/>
            <person name="Kang W.-H."/>
            <person name="Huh J.H."/>
            <person name="Kang B.-C."/>
            <person name="Yang T.-J."/>
            <person name="Lee Y.-H."/>
            <person name="Bennetzen J.L."/>
            <person name="Choi D."/>
        </authorList>
    </citation>
    <scope>NUCLEOTIDE SEQUENCE [LARGE SCALE GENOMIC DNA]</scope>
    <source>
        <strain evidence="2">cv. PBC81</strain>
    </source>
</reference>
<keyword evidence="2" id="KW-1185">Reference proteome</keyword>
<sequence length="201" mass="22560">MRCGSCSSIIQFELGSKDLGASVPTQVKQLSVEFAPGTSDLSNENLQNVIGCLVNNDMIPLSDDYDNSSYHFNDAKLDLSEDEISLENVFVRHDLTHRVELPLEGNPAMLLDSSQNDHAYTISPKYVVKKNKKEDMKEHTDQERTILDRSTSRQNFIKDVSTEVEMNLTKNEFVHSGVSVESVKSSKDENLSKIYVMGLIL</sequence>
<name>A0A2G2V2W9_CAPBA</name>